<evidence type="ECO:0000313" key="5">
    <source>
        <dbReference type="EMBL" id="MSS83679.1"/>
    </source>
</evidence>
<dbReference type="GO" id="GO:0009331">
    <property type="term" value="C:glycerol-3-phosphate dehydrogenase (FAD) complex"/>
    <property type="evidence" value="ECO:0007669"/>
    <property type="project" value="InterPro"/>
</dbReference>
<dbReference type="Pfam" id="PF00890">
    <property type="entry name" value="FAD_binding_2"/>
    <property type="match status" value="1"/>
</dbReference>
<dbReference type="Proteomes" id="UP000470875">
    <property type="component" value="Unassembled WGS sequence"/>
</dbReference>
<evidence type="ECO:0000256" key="3">
    <source>
        <dbReference type="ARBA" id="ARBA00023002"/>
    </source>
</evidence>
<name>A0A6N7VPL5_9ACTO</name>
<keyword evidence="2" id="KW-0288">FMN</keyword>
<sequence length="415" mass="44579">MTSAVVIGAGLAGLTTALRLAEAGTQVTLVTKGIGGLQLGQGTIDVLGYQPHLVKKPLAALDADLHDNHPYKHFSSHDMDRALRWLRATVGDELLVGDGQRNYLLPTAAGVLRPTALAQPSMIAGEATVGKRYVIVGFNRLKDFYPDLVAQNLTRYRDSEGNRVQARSLRVDLQVRDGEEDTSGLNFARALDKPEARQRLADLLRNQLKPGETVGLPAVLGIKDVTAWQDIQTRLGHDIFEIPLPPPSVPGMRLNEKLMGIAKKTCRVINGAPVTSFTADNDHIVSVSAASAGRPTELPADHFVLATGGFESGGLVMDSYENVSEPIFGLPIAGTTDRPFTDTYWGEDQPAFLMGLNVNDQMHPCEPDSTLPVYSNLFAVGGLLAGATRWREKSGEGIALVSAIVAAESMLGEQK</sequence>
<accession>A0A6N7VPL5</accession>
<dbReference type="GO" id="GO:0004368">
    <property type="term" value="F:glycerol-3-phosphate dehydrogenase (quinone) activity"/>
    <property type="evidence" value="ECO:0007669"/>
    <property type="project" value="UniProtKB-EC"/>
</dbReference>
<evidence type="ECO:0000256" key="2">
    <source>
        <dbReference type="ARBA" id="ARBA00022643"/>
    </source>
</evidence>
<proteinExistence type="predicted"/>
<dbReference type="InterPro" id="IPR003953">
    <property type="entry name" value="FAD-dep_OxRdtase_2_FAD-bd"/>
</dbReference>
<dbReference type="NCBIfam" id="NF003724">
    <property type="entry name" value="PRK05329.2-3"/>
    <property type="match status" value="1"/>
</dbReference>
<dbReference type="EC" id="1.1.5.3" evidence="5"/>
<comment type="caution">
    <text evidence="5">The sequence shown here is derived from an EMBL/GenBank/DDBJ whole genome shotgun (WGS) entry which is preliminary data.</text>
</comment>
<feature type="domain" description="FAD-dependent oxidoreductase 2 FAD-binding" evidence="4">
    <location>
        <begin position="4"/>
        <end position="397"/>
    </location>
</feature>
<dbReference type="EMBL" id="VULO01000003">
    <property type="protein sequence ID" value="MSS83679.1"/>
    <property type="molecule type" value="Genomic_DNA"/>
</dbReference>
<dbReference type="InterPro" id="IPR009158">
    <property type="entry name" value="G3P_DH_GlpB_su"/>
</dbReference>
<dbReference type="SUPFAM" id="SSF51905">
    <property type="entry name" value="FAD/NAD(P)-binding domain"/>
    <property type="match status" value="1"/>
</dbReference>
<keyword evidence="3 5" id="KW-0560">Oxidoreductase</keyword>
<protein>
    <submittedName>
        <fullName evidence="5">Glycerol-3-phosphate dehydrogenase subunit GlpB</fullName>
        <ecNumber evidence="5">1.1.5.3</ecNumber>
    </submittedName>
</protein>
<dbReference type="PIRSF" id="PIRSF000141">
    <property type="entry name" value="Anaerobic_G3P_dh"/>
    <property type="match status" value="1"/>
</dbReference>
<dbReference type="AlphaFoldDB" id="A0A6N7VPL5"/>
<organism evidence="5 6">
    <name type="scientific">Scrofimicrobium canadense</name>
    <dbReference type="NCBI Taxonomy" id="2652290"/>
    <lineage>
        <taxon>Bacteria</taxon>
        <taxon>Bacillati</taxon>
        <taxon>Actinomycetota</taxon>
        <taxon>Actinomycetes</taxon>
        <taxon>Actinomycetales</taxon>
        <taxon>Actinomycetaceae</taxon>
        <taxon>Scrofimicrobium</taxon>
    </lineage>
</organism>
<evidence type="ECO:0000256" key="1">
    <source>
        <dbReference type="ARBA" id="ARBA00022630"/>
    </source>
</evidence>
<evidence type="ECO:0000259" key="4">
    <source>
        <dbReference type="Pfam" id="PF00890"/>
    </source>
</evidence>
<dbReference type="Gene3D" id="3.50.50.60">
    <property type="entry name" value="FAD/NAD(P)-binding domain"/>
    <property type="match status" value="1"/>
</dbReference>
<reference evidence="5 6" key="1">
    <citation type="submission" date="2019-08" db="EMBL/GenBank/DDBJ databases">
        <title>In-depth cultivation of the pig gut microbiome towards novel bacterial diversity and tailored functional studies.</title>
        <authorList>
            <person name="Wylensek D."/>
            <person name="Hitch T.C.A."/>
            <person name="Clavel T."/>
        </authorList>
    </citation>
    <scope>NUCLEOTIDE SEQUENCE [LARGE SCALE GENOMIC DNA]</scope>
    <source>
        <strain evidence="5 6">WB03_NA08</strain>
    </source>
</reference>
<gene>
    <name evidence="5" type="primary">glpB</name>
    <name evidence="5" type="ORF">FYJ24_02655</name>
</gene>
<dbReference type="InterPro" id="IPR036188">
    <property type="entry name" value="FAD/NAD-bd_sf"/>
</dbReference>
<dbReference type="NCBIfam" id="TIGR03378">
    <property type="entry name" value="glycerol3P_GlpB"/>
    <property type="match status" value="1"/>
</dbReference>
<keyword evidence="6" id="KW-1185">Reference proteome</keyword>
<dbReference type="RefSeq" id="WP_154543360.1">
    <property type="nucleotide sequence ID" value="NZ_VULO01000003.1"/>
</dbReference>
<keyword evidence="1" id="KW-0285">Flavoprotein</keyword>
<evidence type="ECO:0000313" key="6">
    <source>
        <dbReference type="Proteomes" id="UP000470875"/>
    </source>
</evidence>